<dbReference type="GO" id="GO:0006289">
    <property type="term" value="P:nucleotide-excision repair"/>
    <property type="evidence" value="ECO:0007669"/>
    <property type="project" value="InterPro"/>
</dbReference>
<feature type="domain" description="UVR" evidence="6">
    <location>
        <begin position="199"/>
        <end position="234"/>
    </location>
</feature>
<dbReference type="FunFam" id="3.40.1440.10:FF:000001">
    <property type="entry name" value="UvrABC system protein C"/>
    <property type="match status" value="1"/>
</dbReference>
<keyword evidence="8" id="KW-0547">Nucleotide-binding</keyword>
<evidence type="ECO:0000256" key="2">
    <source>
        <dbReference type="ARBA" id="ARBA00022763"/>
    </source>
</evidence>
<name>A0A5D4T842_9BACI</name>
<dbReference type="PANTHER" id="PTHR30562">
    <property type="entry name" value="UVRC/OXIDOREDUCTASE"/>
    <property type="match status" value="1"/>
</dbReference>
<dbReference type="RefSeq" id="WP_148979479.1">
    <property type="nucleotide sequence ID" value="NZ_JBNILM010000007.1"/>
</dbReference>
<keyword evidence="8" id="KW-0347">Helicase</keyword>
<protein>
    <submittedName>
        <fullName evidence="8">DNA helicase UvrC</fullName>
    </submittedName>
</protein>
<dbReference type="Pfam" id="PF02151">
    <property type="entry name" value="UVR"/>
    <property type="match status" value="1"/>
</dbReference>
<dbReference type="EMBL" id="VTET01000005">
    <property type="protein sequence ID" value="TYS71840.1"/>
    <property type="molecule type" value="Genomic_DNA"/>
</dbReference>
<evidence type="ECO:0000259" key="6">
    <source>
        <dbReference type="PROSITE" id="PS50151"/>
    </source>
</evidence>
<keyword evidence="2" id="KW-0227">DNA damage</keyword>
<keyword evidence="8" id="KW-0067">ATP-binding</keyword>
<dbReference type="CDD" id="cd10434">
    <property type="entry name" value="GIY-YIG_UvrC_Cho"/>
    <property type="match status" value="1"/>
</dbReference>
<dbReference type="InterPro" id="IPR047296">
    <property type="entry name" value="GIY-YIG_UvrC_Cho"/>
</dbReference>
<evidence type="ECO:0000256" key="3">
    <source>
        <dbReference type="ARBA" id="ARBA00022769"/>
    </source>
</evidence>
<dbReference type="Gene3D" id="4.10.860.10">
    <property type="entry name" value="UVR domain"/>
    <property type="match status" value="1"/>
</dbReference>
<dbReference type="PROSITE" id="PS50151">
    <property type="entry name" value="UVR"/>
    <property type="match status" value="1"/>
</dbReference>
<dbReference type="PANTHER" id="PTHR30562:SF1">
    <property type="entry name" value="UVRABC SYSTEM PROTEIN C"/>
    <property type="match status" value="1"/>
</dbReference>
<reference evidence="8 9" key="1">
    <citation type="submission" date="2019-08" db="EMBL/GenBank/DDBJ databases">
        <title>Bacillus genomes from the desert of Cuatro Cienegas, Coahuila.</title>
        <authorList>
            <person name="Olmedo-Alvarez G."/>
        </authorList>
    </citation>
    <scope>NUCLEOTIDE SEQUENCE [LARGE SCALE GENOMIC DNA]</scope>
    <source>
        <strain evidence="8 9">CH98b_3T</strain>
    </source>
</reference>
<dbReference type="PROSITE" id="PS50164">
    <property type="entry name" value="GIY_YIG"/>
    <property type="match status" value="1"/>
</dbReference>
<dbReference type="SUPFAM" id="SSF82771">
    <property type="entry name" value="GIY-YIG endonuclease"/>
    <property type="match status" value="1"/>
</dbReference>
<feature type="domain" description="GIY-YIG" evidence="7">
    <location>
        <begin position="12"/>
        <end position="91"/>
    </location>
</feature>
<keyword evidence="5" id="KW-0234">DNA repair</keyword>
<keyword evidence="3" id="KW-0228">DNA excision</keyword>
<evidence type="ECO:0000256" key="5">
    <source>
        <dbReference type="ARBA" id="ARBA00023204"/>
    </source>
</evidence>
<evidence type="ECO:0000313" key="9">
    <source>
        <dbReference type="Proteomes" id="UP000324517"/>
    </source>
</evidence>
<dbReference type="InterPro" id="IPR036876">
    <property type="entry name" value="UVR_dom_sf"/>
</dbReference>
<keyword evidence="8" id="KW-0378">Hydrolase</keyword>
<evidence type="ECO:0000259" key="7">
    <source>
        <dbReference type="PROSITE" id="PS50164"/>
    </source>
</evidence>
<accession>A0A5D4T842</accession>
<dbReference type="InterPro" id="IPR050066">
    <property type="entry name" value="UvrABC_protein_C"/>
</dbReference>
<proteinExistence type="predicted"/>
<evidence type="ECO:0000313" key="8">
    <source>
        <dbReference type="EMBL" id="TYS71840.1"/>
    </source>
</evidence>
<dbReference type="Gene3D" id="3.40.1440.10">
    <property type="entry name" value="GIY-YIG endonuclease"/>
    <property type="match status" value="1"/>
</dbReference>
<gene>
    <name evidence="8" type="ORF">FZC75_11810</name>
</gene>
<dbReference type="Pfam" id="PF01541">
    <property type="entry name" value="GIY-YIG"/>
    <property type="match status" value="1"/>
</dbReference>
<sequence>MSLLQKIKEIPATPGVYLMKDSLGQVIYVGKSKRLRQRVQSYFRESSAHSNKVRKLVKHIRDLEIIETDTEFEALLLEWQLIQEIRPQYNRQMKTPEGFLYLTIRKVGKLYRLRPTTQPLRGGDGWSFGPYTSRKTVSFAIQGLKDVYRLNCSNPAINGSPCLNYSLGLCRGICLGGKAVGEYNAIVEQLIALLNGESAELLEDMQQEMGQLAADLDFERAARYRNCIQSLQALLQKEDVMDFTEGNHLMLVAERLDENRVKCFVIRRTYVLFSEVYGVGDGVSEEVRRDIFARLLRELADVGPAATRGVSRFEIDKAQIIYSYLRRGKCTYKMVSREDLDALDAVISDVFSEE</sequence>
<evidence type="ECO:0000256" key="4">
    <source>
        <dbReference type="ARBA" id="ARBA00022881"/>
    </source>
</evidence>
<evidence type="ECO:0000256" key="1">
    <source>
        <dbReference type="ARBA" id="ARBA00022490"/>
    </source>
</evidence>
<dbReference type="InterPro" id="IPR001943">
    <property type="entry name" value="UVR_dom"/>
</dbReference>
<dbReference type="AlphaFoldDB" id="A0A5D4T842"/>
<dbReference type="GO" id="GO:0004518">
    <property type="term" value="F:nuclease activity"/>
    <property type="evidence" value="ECO:0007669"/>
    <property type="project" value="UniProtKB-KW"/>
</dbReference>
<organism evidence="8 9">
    <name type="scientific">Sutcliffiella horikoshii</name>
    <dbReference type="NCBI Taxonomy" id="79883"/>
    <lineage>
        <taxon>Bacteria</taxon>
        <taxon>Bacillati</taxon>
        <taxon>Bacillota</taxon>
        <taxon>Bacilli</taxon>
        <taxon>Bacillales</taxon>
        <taxon>Bacillaceae</taxon>
        <taxon>Sutcliffiella</taxon>
    </lineage>
</organism>
<dbReference type="SMART" id="SM00465">
    <property type="entry name" value="GIYc"/>
    <property type="match status" value="1"/>
</dbReference>
<keyword evidence="4" id="KW-0267">Excision nuclease</keyword>
<dbReference type="OrthoDB" id="9804933at2"/>
<dbReference type="Proteomes" id="UP000324517">
    <property type="component" value="Unassembled WGS sequence"/>
</dbReference>
<keyword evidence="1" id="KW-0963">Cytoplasm</keyword>
<dbReference type="GO" id="GO:0009380">
    <property type="term" value="C:excinuclease repair complex"/>
    <property type="evidence" value="ECO:0007669"/>
    <property type="project" value="TreeGrafter"/>
</dbReference>
<dbReference type="SUPFAM" id="SSF46600">
    <property type="entry name" value="C-terminal UvrC-binding domain of UvrB"/>
    <property type="match status" value="1"/>
</dbReference>
<dbReference type="InterPro" id="IPR035901">
    <property type="entry name" value="GIY-YIG_endonuc_sf"/>
</dbReference>
<comment type="caution">
    <text evidence="8">The sequence shown here is derived from an EMBL/GenBank/DDBJ whole genome shotgun (WGS) entry which is preliminary data.</text>
</comment>
<dbReference type="InterPro" id="IPR000305">
    <property type="entry name" value="GIY-YIG_endonuc"/>
</dbReference>
<dbReference type="GO" id="GO:0004386">
    <property type="term" value="F:helicase activity"/>
    <property type="evidence" value="ECO:0007669"/>
    <property type="project" value="UniProtKB-KW"/>
</dbReference>